<dbReference type="InterPro" id="IPR048933">
    <property type="entry name" value="B_lactamase-like_C"/>
</dbReference>
<dbReference type="InterPro" id="IPR050662">
    <property type="entry name" value="Sec-metab_biosynth-thioest"/>
</dbReference>
<keyword evidence="3" id="KW-1185">Reference proteome</keyword>
<dbReference type="PANTHER" id="PTHR23131:SF4">
    <property type="entry name" value="METALLO-BETA-LACTAMASE SUPERFAMILY POTEIN"/>
    <property type="match status" value="1"/>
</dbReference>
<dbReference type="OrthoDB" id="2971563at2"/>
<dbReference type="PANTHER" id="PTHR23131">
    <property type="entry name" value="ENDORIBONUCLEASE LACTB2"/>
    <property type="match status" value="1"/>
</dbReference>
<dbReference type="Pfam" id="PF00753">
    <property type="entry name" value="Lactamase_B"/>
    <property type="match status" value="1"/>
</dbReference>
<protein>
    <submittedName>
        <fullName evidence="2">Zn-dependent hydrolase</fullName>
    </submittedName>
</protein>
<evidence type="ECO:0000313" key="2">
    <source>
        <dbReference type="EMBL" id="PLC55638.1"/>
    </source>
</evidence>
<dbReference type="InterPro" id="IPR036388">
    <property type="entry name" value="WH-like_DNA-bd_sf"/>
</dbReference>
<dbReference type="Proteomes" id="UP000234328">
    <property type="component" value="Unassembled WGS sequence"/>
</dbReference>
<dbReference type="GO" id="GO:0016787">
    <property type="term" value="F:hydrolase activity"/>
    <property type="evidence" value="ECO:0007669"/>
    <property type="project" value="UniProtKB-KW"/>
</dbReference>
<gene>
    <name evidence="2" type="ORF">CR155_00860</name>
</gene>
<dbReference type="EMBL" id="PDNV01000001">
    <property type="protein sequence ID" value="PLC55638.1"/>
    <property type="molecule type" value="Genomic_DNA"/>
</dbReference>
<dbReference type="InterPro" id="IPR036866">
    <property type="entry name" value="RibonucZ/Hydroxyglut_hydro"/>
</dbReference>
<comment type="caution">
    <text evidence="2">The sequence shown here is derived from an EMBL/GenBank/DDBJ whole genome shotgun (WGS) entry which is preliminary data.</text>
</comment>
<dbReference type="Pfam" id="PF21221">
    <property type="entry name" value="B_lactamase-like_C"/>
    <property type="match status" value="1"/>
</dbReference>
<evidence type="ECO:0000313" key="3">
    <source>
        <dbReference type="Proteomes" id="UP000234328"/>
    </source>
</evidence>
<proteinExistence type="predicted"/>
<keyword evidence="2" id="KW-0378">Hydrolase</keyword>
<feature type="domain" description="Metallo-beta-lactamase" evidence="1">
    <location>
        <begin position="42"/>
        <end position="269"/>
    </location>
</feature>
<accession>A0A2N4UKW6</accession>
<organism evidence="2 3">
    <name type="scientific">Pollutimonas nitritireducens</name>
    <dbReference type="NCBI Taxonomy" id="2045209"/>
    <lineage>
        <taxon>Bacteria</taxon>
        <taxon>Pseudomonadati</taxon>
        <taxon>Pseudomonadota</taxon>
        <taxon>Betaproteobacteria</taxon>
        <taxon>Burkholderiales</taxon>
        <taxon>Alcaligenaceae</taxon>
        <taxon>Pollutimonas</taxon>
    </lineage>
</organism>
<dbReference type="Gene3D" id="3.60.15.10">
    <property type="entry name" value="Ribonuclease Z/Hydroxyacylglutathione hydrolase-like"/>
    <property type="match status" value="1"/>
</dbReference>
<sequence length="377" mass="42150">MNPNEQKLAYPWGDTLPDAGAALTVADGVRWIRMPLPFALDHINLWLLRDKIDGREGWTIVDCGVSRDDVKALWEQVFENALDGLPVLRVIVTHMHPDHIGLAYWLCRKWNAPLWMTMTDYAVARLWSRPSVGGMAAGGPNGQSAVDHFTRHGLNDPEAQDKIRERSNYYPGLVPEVPARFHRIMDDDRVSIGGRDWRIIVGYGHAPEHASLYSDTLRVLISGDMVLPRISTNISVFDYEPDSNPLPLYLNSLRAYDDLPEDTLVLPSHGRPFRGLHERVGQQHLHHAERLAEVLDACSSAMSTTDILPVMFKRKLDLHQLTFAMGEALAHLHALYFEGKLTRSIGDDGIIRFTRSASADSLASPLASPSALHIGKP</sequence>
<evidence type="ECO:0000259" key="1">
    <source>
        <dbReference type="SMART" id="SM00849"/>
    </source>
</evidence>
<dbReference type="SUPFAM" id="SSF56281">
    <property type="entry name" value="Metallo-hydrolase/oxidoreductase"/>
    <property type="match status" value="1"/>
</dbReference>
<dbReference type="SMART" id="SM00849">
    <property type="entry name" value="Lactamase_B"/>
    <property type="match status" value="1"/>
</dbReference>
<dbReference type="InterPro" id="IPR001279">
    <property type="entry name" value="Metallo-B-lactamas"/>
</dbReference>
<dbReference type="Gene3D" id="1.10.10.10">
    <property type="entry name" value="Winged helix-like DNA-binding domain superfamily/Winged helix DNA-binding domain"/>
    <property type="match status" value="1"/>
</dbReference>
<dbReference type="AlphaFoldDB" id="A0A2N4UKW6"/>
<reference evidence="2 3" key="1">
    <citation type="submission" date="2017-10" db="EMBL/GenBank/DDBJ databases">
        <title>Two draft genome sequences of Pusillimonas sp. strains isolated from a nitrate- and radionuclide-contaminated groundwater in Russia.</title>
        <authorList>
            <person name="Grouzdev D.S."/>
            <person name="Tourova T.P."/>
            <person name="Goeva M.A."/>
            <person name="Babich T.L."/>
            <person name="Sokolova D.S."/>
            <person name="Abdullin R."/>
            <person name="Poltaraus A.B."/>
            <person name="Toshchakov S.V."/>
            <person name="Nazina T.N."/>
        </authorList>
    </citation>
    <scope>NUCLEOTIDE SEQUENCE [LARGE SCALE GENOMIC DNA]</scope>
    <source>
        <strain evidence="2 3">JR1/69-2-13</strain>
    </source>
</reference>
<name>A0A2N4UKW6_9BURK</name>